<dbReference type="EMBL" id="AP017928">
    <property type="protein sequence ID" value="BBA32660.1"/>
    <property type="molecule type" value="Genomic_DNA"/>
</dbReference>
<sequence>MEKEKDYFWFYIGGVIIAVAITLVMVKGSEHEKYATSAKAIAEDSANSSYR</sequence>
<feature type="transmembrane region" description="Helical" evidence="1">
    <location>
        <begin position="7"/>
        <end position="26"/>
    </location>
</feature>
<dbReference type="Proteomes" id="UP000266313">
    <property type="component" value="Chromosome"/>
</dbReference>
<dbReference type="RefSeq" id="WP_170160930.1">
    <property type="nucleotide sequence ID" value="NZ_AP017928.1"/>
</dbReference>
<keyword evidence="1" id="KW-1133">Transmembrane helix</keyword>
<dbReference type="KEGG" id="mmai:sS8_0695"/>
<name>A0A250KLQ1_9GAMM</name>
<gene>
    <name evidence="2" type="ORF">sS8_0695</name>
</gene>
<evidence type="ECO:0000313" key="3">
    <source>
        <dbReference type="Proteomes" id="UP000266313"/>
    </source>
</evidence>
<organism evidence="2 3">
    <name type="scientific">Methylocaldum marinum</name>
    <dbReference type="NCBI Taxonomy" id="1432792"/>
    <lineage>
        <taxon>Bacteria</taxon>
        <taxon>Pseudomonadati</taxon>
        <taxon>Pseudomonadota</taxon>
        <taxon>Gammaproteobacteria</taxon>
        <taxon>Methylococcales</taxon>
        <taxon>Methylococcaceae</taxon>
        <taxon>Methylocaldum</taxon>
    </lineage>
</organism>
<evidence type="ECO:0000313" key="2">
    <source>
        <dbReference type="EMBL" id="BBA32660.1"/>
    </source>
</evidence>
<keyword evidence="1" id="KW-0472">Membrane</keyword>
<keyword evidence="1" id="KW-0812">Transmembrane</keyword>
<proteinExistence type="predicted"/>
<dbReference type="AlphaFoldDB" id="A0A250KLQ1"/>
<protein>
    <submittedName>
        <fullName evidence="2">Uncharacterized protein</fullName>
    </submittedName>
</protein>
<reference evidence="2 3" key="1">
    <citation type="submission" date="2016-12" db="EMBL/GenBank/DDBJ databases">
        <title>Genome sequencing of Methylocaldum marinum.</title>
        <authorList>
            <person name="Takeuchi M."/>
            <person name="Kamagata Y."/>
            <person name="Hiraoka S."/>
            <person name="Oshima K."/>
            <person name="Hattori M."/>
            <person name="Iwasaki W."/>
        </authorList>
    </citation>
    <scope>NUCLEOTIDE SEQUENCE [LARGE SCALE GENOMIC DNA]</scope>
    <source>
        <strain evidence="2 3">S8</strain>
    </source>
</reference>
<keyword evidence="3" id="KW-1185">Reference proteome</keyword>
<accession>A0A250KLQ1</accession>
<evidence type="ECO:0000256" key="1">
    <source>
        <dbReference type="SAM" id="Phobius"/>
    </source>
</evidence>